<evidence type="ECO:0008006" key="6">
    <source>
        <dbReference type="Google" id="ProtNLM"/>
    </source>
</evidence>
<dbReference type="Pfam" id="PF04851">
    <property type="entry name" value="ResIII"/>
    <property type="match status" value="1"/>
</dbReference>
<dbReference type="InterPro" id="IPR053980">
    <property type="entry name" value="ISP_coupler"/>
</dbReference>
<feature type="domain" description="Helicase ATP-binding" evidence="2">
    <location>
        <begin position="96"/>
        <end position="279"/>
    </location>
</feature>
<sequence>LWDKPLTWNDLGSFVGTIANPAYGFSGGLLVAPEGLTQEAERQLAGHPITLLTEEALLSGVDLASLVPDRPEEARRAGHKPLRPYQEEALKAVVRAFMEEGKERGKLIMPPGTGKTLVALRIAERVAGKGKRVLFLAPSIALLDQSLRAWAEEASLPLRLFAVVSDPGVGRTSEDDLSALSLLSIPPTTEPKRLAEEASREDPEAMTVIFSTYQSVEVLEEARELGLPPFDLMILDEAHRTATVRAGGESPFAKVHHNAHVRARRRLYMTATPRVWEVEGGTGKGTAARGRGRRRGKGKEETPALLPQEDDPAPEDDLEGVGLLVYSMDDEGVYGPTLYEYTFTRAVQEGHLTDYKVVVLSMPEELQKDLASYLQEKEALRVEEALKAVGLWKVLQGEVLDEKGQPLPLNIRRAIAFHGLVRESKALEREFAKVAKAAEEAGLLRGRPKRVEVRHIDGQMSAYDRKALLDWLREEPGPEEIRLLTNAKVLTEGIDVPALDAVAFMRPRESVVDVIQAVGRAMRKAPGKDYGYVVLPVVVRGKDEEREIEESGYRAVWQVLSALRSVDKSFEARMRAALVRLSGTAGGEAGTGQGGPEVLAVVGGQDAPPVVMDVLLEDPGLRQKVARGLAGHLVKRLSLGRKYLENWAEDVARVAERLKRQVEALAEGDPGVKKGLEELLAALKAFVNEEVTREEAVLMLVQHALTKPIFDALFGELQALRQDPVSQALDRLFQVFRGFLEREGASLQDFYEEMRLKAQSLTDERERADFLRRLYSNFFTKAFPQVADQVGIAYTPVELVDFLVRSADELARKHFGKGLADTGVVVLEPFAGTGTFVTRFLHQVHEAGGAEAVRGKLERGEVWANEILLLPYHVLRANVENTVLSLTGAYLPFEGALLADSFRLAELWYQGEALPSIPLFPEEYGKHLNRQVESPIQVVLSNPPWRAWVSREGKGKKNVAYPELRKRVEETYVQRAKEITIGGKKKGELFNSIYDQYIQALRMASDRIGEEGIVAFVTNNF</sequence>
<dbReference type="Proteomes" id="UP000288082">
    <property type="component" value="Unassembled WGS sequence"/>
</dbReference>
<accession>A0A430R839</accession>
<dbReference type="SMART" id="SM00487">
    <property type="entry name" value="DEXDc"/>
    <property type="match status" value="1"/>
</dbReference>
<dbReference type="InterPro" id="IPR001650">
    <property type="entry name" value="Helicase_C-like"/>
</dbReference>
<organism evidence="4 5">
    <name type="scientific">Thermus scotoductus</name>
    <dbReference type="NCBI Taxonomy" id="37636"/>
    <lineage>
        <taxon>Bacteria</taxon>
        <taxon>Thermotogati</taxon>
        <taxon>Deinococcota</taxon>
        <taxon>Deinococci</taxon>
        <taxon>Thermales</taxon>
        <taxon>Thermaceae</taxon>
        <taxon>Thermus</taxon>
    </lineage>
</organism>
<gene>
    <name evidence="4" type="ORF">CSW50_04910</name>
</gene>
<dbReference type="PROSITE" id="PS51192">
    <property type="entry name" value="HELICASE_ATP_BIND_1"/>
    <property type="match status" value="1"/>
</dbReference>
<name>A0A430R839_THESC</name>
<dbReference type="PRINTS" id="PR00507">
    <property type="entry name" value="N12N6MTFRASE"/>
</dbReference>
<dbReference type="GO" id="GO:0016787">
    <property type="term" value="F:hydrolase activity"/>
    <property type="evidence" value="ECO:0007669"/>
    <property type="project" value="InterPro"/>
</dbReference>
<evidence type="ECO:0000259" key="2">
    <source>
        <dbReference type="PROSITE" id="PS51192"/>
    </source>
</evidence>
<dbReference type="PANTHER" id="PTHR47396:SF1">
    <property type="entry name" value="ATP-DEPENDENT HELICASE IRC3-RELATED"/>
    <property type="match status" value="1"/>
</dbReference>
<evidence type="ECO:0000256" key="1">
    <source>
        <dbReference type="SAM" id="MobiDB-lite"/>
    </source>
</evidence>
<dbReference type="RefSeq" id="WP_126187301.1">
    <property type="nucleotide sequence ID" value="NZ_PELM01000115.1"/>
</dbReference>
<dbReference type="SMART" id="SM00490">
    <property type="entry name" value="HELICc"/>
    <property type="match status" value="1"/>
</dbReference>
<dbReference type="InterPro" id="IPR006935">
    <property type="entry name" value="Helicase/UvrB_N"/>
</dbReference>
<dbReference type="CDD" id="cd17926">
    <property type="entry name" value="DEXHc_RE"/>
    <property type="match status" value="1"/>
</dbReference>
<proteinExistence type="predicted"/>
<reference evidence="4 5" key="1">
    <citation type="journal article" date="2019" name="Extremophiles">
        <title>Biogeography of thermophiles and predominance of Thermus scotoductus in domestic water heaters.</title>
        <authorList>
            <person name="Wilpiszeski R.L."/>
            <person name="Zhang Z."/>
            <person name="House C.H."/>
        </authorList>
    </citation>
    <scope>NUCLEOTIDE SEQUENCE [LARGE SCALE GENOMIC DNA]</scope>
    <source>
        <strain evidence="4 5">38_S38</strain>
    </source>
</reference>
<dbReference type="GO" id="GO:0003677">
    <property type="term" value="F:DNA binding"/>
    <property type="evidence" value="ECO:0007669"/>
    <property type="project" value="InterPro"/>
</dbReference>
<dbReference type="Gene3D" id="3.40.50.300">
    <property type="entry name" value="P-loop containing nucleotide triphosphate hydrolases"/>
    <property type="match status" value="2"/>
</dbReference>
<dbReference type="Pfam" id="PF00271">
    <property type="entry name" value="Helicase_C"/>
    <property type="match status" value="1"/>
</dbReference>
<dbReference type="InterPro" id="IPR014001">
    <property type="entry name" value="Helicase_ATP-bd"/>
</dbReference>
<dbReference type="SUPFAM" id="SSF53335">
    <property type="entry name" value="S-adenosyl-L-methionine-dependent methyltransferases"/>
    <property type="match status" value="1"/>
</dbReference>
<dbReference type="Pfam" id="PF22240">
    <property type="entry name" value="ISP_coupler"/>
    <property type="match status" value="1"/>
</dbReference>
<evidence type="ECO:0000259" key="3">
    <source>
        <dbReference type="PROSITE" id="PS51194"/>
    </source>
</evidence>
<feature type="domain" description="Helicase C-terminal" evidence="3">
    <location>
        <begin position="403"/>
        <end position="567"/>
    </location>
</feature>
<dbReference type="InterPro" id="IPR029063">
    <property type="entry name" value="SAM-dependent_MTases_sf"/>
</dbReference>
<dbReference type="Gene3D" id="3.40.50.150">
    <property type="entry name" value="Vaccinia Virus protein VP39"/>
    <property type="match status" value="1"/>
</dbReference>
<dbReference type="InterPro" id="IPR050742">
    <property type="entry name" value="Helicase_Restrict-Modif_Enz"/>
</dbReference>
<evidence type="ECO:0000313" key="4">
    <source>
        <dbReference type="EMBL" id="RTH03514.1"/>
    </source>
</evidence>
<comment type="caution">
    <text evidence="4">The sequence shown here is derived from an EMBL/GenBank/DDBJ whole genome shotgun (WGS) entry which is preliminary data.</text>
</comment>
<dbReference type="PANTHER" id="PTHR47396">
    <property type="entry name" value="TYPE I RESTRICTION ENZYME ECOKI R PROTEIN"/>
    <property type="match status" value="1"/>
</dbReference>
<feature type="compositionally biased region" description="Acidic residues" evidence="1">
    <location>
        <begin position="308"/>
        <end position="317"/>
    </location>
</feature>
<dbReference type="SUPFAM" id="SSF52540">
    <property type="entry name" value="P-loop containing nucleoside triphosphate hydrolases"/>
    <property type="match status" value="1"/>
</dbReference>
<dbReference type="AlphaFoldDB" id="A0A430R839"/>
<evidence type="ECO:0000313" key="5">
    <source>
        <dbReference type="Proteomes" id="UP000288082"/>
    </source>
</evidence>
<dbReference type="GO" id="GO:0005524">
    <property type="term" value="F:ATP binding"/>
    <property type="evidence" value="ECO:0007669"/>
    <property type="project" value="InterPro"/>
</dbReference>
<dbReference type="EMBL" id="PELM01000115">
    <property type="protein sequence ID" value="RTH03514.1"/>
    <property type="molecule type" value="Genomic_DNA"/>
</dbReference>
<dbReference type="InterPro" id="IPR027417">
    <property type="entry name" value="P-loop_NTPase"/>
</dbReference>
<dbReference type="GO" id="GO:0005829">
    <property type="term" value="C:cytosol"/>
    <property type="evidence" value="ECO:0007669"/>
    <property type="project" value="TreeGrafter"/>
</dbReference>
<dbReference type="PROSITE" id="PS51194">
    <property type="entry name" value="HELICASE_CTER"/>
    <property type="match status" value="1"/>
</dbReference>
<feature type="non-terminal residue" evidence="4">
    <location>
        <position position="1021"/>
    </location>
</feature>
<feature type="non-terminal residue" evidence="4">
    <location>
        <position position="1"/>
    </location>
</feature>
<protein>
    <recommendedName>
        <fullName evidence="6">DEAD/DEAH box helicase</fullName>
    </recommendedName>
</protein>
<feature type="region of interest" description="Disordered" evidence="1">
    <location>
        <begin position="279"/>
        <end position="317"/>
    </location>
</feature>